<dbReference type="EMBL" id="NMTR01000021">
    <property type="protein sequence ID" value="PDX60905.1"/>
    <property type="molecule type" value="Genomic_DNA"/>
</dbReference>
<comment type="caution">
    <text evidence="1">The sequence shown here is derived from an EMBL/GenBank/DDBJ whole genome shotgun (WGS) entry which is preliminary data.</text>
</comment>
<evidence type="ECO:0000313" key="1">
    <source>
        <dbReference type="EMBL" id="PDX60905.1"/>
    </source>
</evidence>
<sequence>MKNRLKDLREDHDFTQQMVADKIGITQRKYSYVETGTQQLTAELLVPLAQLYTVSIDYLLCQTDIPDRYPLC</sequence>
<evidence type="ECO:0000313" key="2">
    <source>
        <dbReference type="Proteomes" id="UP000220959"/>
    </source>
</evidence>
<organism evidence="1 2">
    <name type="scientific">Faecalibacterium langellae</name>
    <dbReference type="NCBI Taxonomy" id="3435293"/>
    <lineage>
        <taxon>Bacteria</taxon>
        <taxon>Bacillati</taxon>
        <taxon>Bacillota</taxon>
        <taxon>Clostridia</taxon>
        <taxon>Eubacteriales</taxon>
        <taxon>Oscillospiraceae</taxon>
        <taxon>Faecalibacterium</taxon>
    </lineage>
</organism>
<keyword evidence="2" id="KW-1185">Reference proteome</keyword>
<gene>
    <name evidence="1" type="ORF">CGS49_13150</name>
</gene>
<reference evidence="1 2" key="1">
    <citation type="journal article" date="2017" name="Front. Microbiol.">
        <title>New Insights into the Diversity of the Genus Faecalibacterium.</title>
        <authorList>
            <person name="Benevides L."/>
            <person name="Burman S."/>
            <person name="Martin R."/>
            <person name="Robert V."/>
            <person name="Thomas M."/>
            <person name="Miquel S."/>
            <person name="Chain F."/>
            <person name="Sokol H."/>
            <person name="Bermudez-Humaran L.G."/>
            <person name="Morrison M."/>
            <person name="Langella P."/>
            <person name="Azevedo V.A."/>
            <person name="Chatel J.M."/>
            <person name="Soares S."/>
        </authorList>
    </citation>
    <scope>NUCLEOTIDE SEQUENCE [LARGE SCALE GENOMIC DNA]</scope>
    <source>
        <strain evidence="2">CNCM I-4541</strain>
    </source>
</reference>
<accession>A0ACC9CYJ5</accession>
<dbReference type="Proteomes" id="UP000220959">
    <property type="component" value="Unassembled WGS sequence"/>
</dbReference>
<proteinExistence type="predicted"/>
<protein>
    <submittedName>
        <fullName evidence="1">Transcriptional regulator</fullName>
    </submittedName>
</protein>
<name>A0ACC9CYJ5_9FIRM</name>